<dbReference type="InterPro" id="IPR006703">
    <property type="entry name" value="G_AIG1"/>
</dbReference>
<dbReference type="InterPro" id="IPR013106">
    <property type="entry name" value="Ig_V-set"/>
</dbReference>
<dbReference type="InterPro" id="IPR036179">
    <property type="entry name" value="Ig-like_dom_sf"/>
</dbReference>
<evidence type="ECO:0000256" key="4">
    <source>
        <dbReference type="ARBA" id="ARBA00023134"/>
    </source>
</evidence>
<evidence type="ECO:0000256" key="2">
    <source>
        <dbReference type="ARBA" id="ARBA00008535"/>
    </source>
</evidence>
<dbReference type="Gene3D" id="2.60.40.10">
    <property type="entry name" value="Immunoglobulins"/>
    <property type="match status" value="2"/>
</dbReference>
<evidence type="ECO:0000256" key="3">
    <source>
        <dbReference type="ARBA" id="ARBA00022741"/>
    </source>
</evidence>
<evidence type="ECO:0000256" key="7">
    <source>
        <dbReference type="SAM" id="Phobius"/>
    </source>
</evidence>
<dbReference type="EMBL" id="JBHFQA010000023">
    <property type="protein sequence ID" value="KAL2078681.1"/>
    <property type="molecule type" value="Genomic_DNA"/>
</dbReference>
<evidence type="ECO:0000256" key="1">
    <source>
        <dbReference type="ARBA" id="ARBA00004370"/>
    </source>
</evidence>
<name>A0ABD1IXN2_9TELE</name>
<dbReference type="SUPFAM" id="SSF52540">
    <property type="entry name" value="P-loop containing nucleoside triphosphate hydrolases"/>
    <property type="match status" value="1"/>
</dbReference>
<dbReference type="CDD" id="cd01852">
    <property type="entry name" value="AIG1"/>
    <property type="match status" value="1"/>
</dbReference>
<reference evidence="10 11" key="1">
    <citation type="submission" date="2024-09" db="EMBL/GenBank/DDBJ databases">
        <title>A chromosome-level genome assembly of Gray's grenadier anchovy, Coilia grayii.</title>
        <authorList>
            <person name="Fu Z."/>
        </authorList>
    </citation>
    <scope>NUCLEOTIDE SEQUENCE [LARGE SCALE GENOMIC DNA]</scope>
    <source>
        <strain evidence="10">G4</strain>
        <tissue evidence="10">Muscle</tissue>
    </source>
</reference>
<keyword evidence="6" id="KW-0393">Immunoglobulin domain</keyword>
<dbReference type="PROSITE" id="PS50835">
    <property type="entry name" value="IG_LIKE"/>
    <property type="match status" value="2"/>
</dbReference>
<dbReference type="PANTHER" id="PTHR10903">
    <property type="entry name" value="GTPASE, IMAP FAMILY MEMBER-RELATED"/>
    <property type="match status" value="1"/>
</dbReference>
<evidence type="ECO:0000313" key="10">
    <source>
        <dbReference type="EMBL" id="KAL2078681.1"/>
    </source>
</evidence>
<gene>
    <name evidence="10" type="ORF">ACEWY4_026366</name>
</gene>
<dbReference type="PROSITE" id="PS51720">
    <property type="entry name" value="G_AIG1"/>
    <property type="match status" value="1"/>
</dbReference>
<comment type="similarity">
    <text evidence="2">Belongs to the TRAFAC class TrmE-Era-EngA-EngB-Septin-like GTPase superfamily. AIG1/Toc34/Toc159-like paraseptin GTPase family. IAN subfamily.</text>
</comment>
<protein>
    <submittedName>
        <fullName evidence="10">Uncharacterized protein</fullName>
    </submittedName>
</protein>
<dbReference type="InterPro" id="IPR027417">
    <property type="entry name" value="P-loop_NTPase"/>
</dbReference>
<proteinExistence type="inferred from homology"/>
<dbReference type="Pfam" id="PF07686">
    <property type="entry name" value="V-set"/>
    <property type="match status" value="1"/>
</dbReference>
<keyword evidence="5 7" id="KW-0472">Membrane</keyword>
<dbReference type="PANTHER" id="PTHR10903:SF186">
    <property type="entry name" value="GTPASE IMAP FAMILY MEMBER 4-LIKE-RELATED"/>
    <property type="match status" value="1"/>
</dbReference>
<dbReference type="GO" id="GO:0005525">
    <property type="term" value="F:GTP binding"/>
    <property type="evidence" value="ECO:0007669"/>
    <property type="project" value="UniProtKB-KW"/>
</dbReference>
<evidence type="ECO:0000313" key="11">
    <source>
        <dbReference type="Proteomes" id="UP001591681"/>
    </source>
</evidence>
<evidence type="ECO:0000256" key="6">
    <source>
        <dbReference type="ARBA" id="ARBA00023319"/>
    </source>
</evidence>
<dbReference type="Pfam" id="PF04548">
    <property type="entry name" value="AIG1"/>
    <property type="match status" value="1"/>
</dbReference>
<keyword evidence="7" id="KW-0812">Transmembrane</keyword>
<dbReference type="Pfam" id="PF22705">
    <property type="entry name" value="C2-set_3"/>
    <property type="match status" value="1"/>
</dbReference>
<keyword evidence="11" id="KW-1185">Reference proteome</keyword>
<dbReference type="FunFam" id="3.40.50.300:FF:000366">
    <property type="entry name" value="GTPase, IMAP family member 2"/>
    <property type="match status" value="1"/>
</dbReference>
<comment type="subcellular location">
    <subcellularLocation>
        <location evidence="1">Membrane</location>
    </subcellularLocation>
</comment>
<keyword evidence="7" id="KW-1133">Transmembrane helix</keyword>
<comment type="caution">
    <text evidence="10">The sequence shown here is derived from an EMBL/GenBank/DDBJ whole genome shotgun (WGS) entry which is preliminary data.</text>
</comment>
<evidence type="ECO:0000259" key="9">
    <source>
        <dbReference type="PROSITE" id="PS51720"/>
    </source>
</evidence>
<feature type="domain" description="Ig-like" evidence="8">
    <location>
        <begin position="105"/>
        <end position="192"/>
    </location>
</feature>
<sequence length="499" mass="55385">MSSSVALPCSTPDPITGSIELRWHRPDHYKTPVLLYENQQIQPQSADPRYRDRVFLIAEPQKGNFALGLQNVTLADSGEFVCFVAEKKGYGKASVHLIVKAMGSPPVLSVTDGGSGEVNVTCVSHGWSPQPSLTWRNSNHREIPSQTTQNATDGQGYRSVTSWLLQSPSDSDWLSCSVGLSDVERTESRILPHISTREEGINPFNGLSITLLLLLLGALAAMVLLFMKLRAQESGPKRHAVPTDDELDTAGEQRCQEALRIVMVGKTGVGKSATGNTILREKAFHSGVTAKNLSCEKQEREVDGRRLCVIDTPDKFDKAVTAECFALSSPGPHVFLVVIQLGRFSDEEGKTVKNIKDAFGDNADKYTMALFTHGDRLEGQTIDEFINDCEELRNFTDQCIGGYHVFRNKEPGNRTQVTELLQMIDTITKNGGGHFTSEKYQQVEDEIKERTGNLLAEESTKNRMSEAYATIRQCKEEARREVERDLANWIEEQVLVSHV</sequence>
<dbReference type="SUPFAM" id="SSF48726">
    <property type="entry name" value="Immunoglobulin"/>
    <property type="match status" value="2"/>
</dbReference>
<feature type="domain" description="AIG1-type G" evidence="9">
    <location>
        <begin position="256"/>
        <end position="444"/>
    </location>
</feature>
<keyword evidence="4" id="KW-0342">GTP-binding</keyword>
<dbReference type="InterPro" id="IPR045058">
    <property type="entry name" value="GIMA/IAN/Toc"/>
</dbReference>
<dbReference type="InterPro" id="IPR013783">
    <property type="entry name" value="Ig-like_fold"/>
</dbReference>
<evidence type="ECO:0000259" key="8">
    <source>
        <dbReference type="PROSITE" id="PS50835"/>
    </source>
</evidence>
<feature type="transmembrane region" description="Helical" evidence="7">
    <location>
        <begin position="206"/>
        <end position="227"/>
    </location>
</feature>
<organism evidence="10 11">
    <name type="scientific">Coilia grayii</name>
    <name type="common">Gray's grenadier anchovy</name>
    <dbReference type="NCBI Taxonomy" id="363190"/>
    <lineage>
        <taxon>Eukaryota</taxon>
        <taxon>Metazoa</taxon>
        <taxon>Chordata</taxon>
        <taxon>Craniata</taxon>
        <taxon>Vertebrata</taxon>
        <taxon>Euteleostomi</taxon>
        <taxon>Actinopterygii</taxon>
        <taxon>Neopterygii</taxon>
        <taxon>Teleostei</taxon>
        <taxon>Clupei</taxon>
        <taxon>Clupeiformes</taxon>
        <taxon>Clupeoidei</taxon>
        <taxon>Engraulidae</taxon>
        <taxon>Coilinae</taxon>
        <taxon>Coilia</taxon>
    </lineage>
</organism>
<dbReference type="InterPro" id="IPR007110">
    <property type="entry name" value="Ig-like_dom"/>
</dbReference>
<evidence type="ECO:0000256" key="5">
    <source>
        <dbReference type="ARBA" id="ARBA00023136"/>
    </source>
</evidence>
<dbReference type="AlphaFoldDB" id="A0ABD1IXN2"/>
<dbReference type="Proteomes" id="UP001591681">
    <property type="component" value="Unassembled WGS sequence"/>
</dbReference>
<keyword evidence="3" id="KW-0547">Nucleotide-binding</keyword>
<accession>A0ABD1IXN2</accession>
<dbReference type="InterPro" id="IPR053896">
    <property type="entry name" value="BTN3A2-like_Ig-C"/>
</dbReference>
<dbReference type="SMART" id="SM00406">
    <property type="entry name" value="IGv"/>
    <property type="match status" value="1"/>
</dbReference>
<dbReference type="Gene3D" id="3.40.50.300">
    <property type="entry name" value="P-loop containing nucleotide triphosphate hydrolases"/>
    <property type="match status" value="1"/>
</dbReference>
<feature type="domain" description="Ig-like" evidence="8">
    <location>
        <begin position="1"/>
        <end position="98"/>
    </location>
</feature>
<dbReference type="GO" id="GO:0016020">
    <property type="term" value="C:membrane"/>
    <property type="evidence" value="ECO:0007669"/>
    <property type="project" value="UniProtKB-SubCell"/>
</dbReference>